<dbReference type="AlphaFoldDB" id="A0A8H4XMM4"/>
<comment type="caution">
    <text evidence="2">The sequence shown here is derived from an EMBL/GenBank/DDBJ whole genome shotgun (WGS) entry which is preliminary data.</text>
</comment>
<dbReference type="Proteomes" id="UP000635477">
    <property type="component" value="Unassembled WGS sequence"/>
</dbReference>
<dbReference type="GO" id="GO:0044550">
    <property type="term" value="P:secondary metabolite biosynthetic process"/>
    <property type="evidence" value="ECO:0007669"/>
    <property type="project" value="TreeGrafter"/>
</dbReference>
<organism evidence="2 3">
    <name type="scientific">Fusarium zealandicum</name>
    <dbReference type="NCBI Taxonomy" id="1053134"/>
    <lineage>
        <taxon>Eukaryota</taxon>
        <taxon>Fungi</taxon>
        <taxon>Dikarya</taxon>
        <taxon>Ascomycota</taxon>
        <taxon>Pezizomycotina</taxon>
        <taxon>Sordariomycetes</taxon>
        <taxon>Hypocreomycetidae</taxon>
        <taxon>Hypocreales</taxon>
        <taxon>Nectriaceae</taxon>
        <taxon>Fusarium</taxon>
        <taxon>Fusarium staphyleae species complex</taxon>
    </lineage>
</organism>
<dbReference type="PANTHER" id="PTHR31642:SF310">
    <property type="entry name" value="FATTY ALCOHOL:CAFFEOYL-COA ACYLTRANSFERASE"/>
    <property type="match status" value="1"/>
</dbReference>
<reference evidence="2" key="1">
    <citation type="journal article" date="2020" name="BMC Genomics">
        <title>Correction to: Identification and distribution of gene clusters required for synthesis of sphingolipid metabolism inhibitors in diverse species of the filamentous fungus Fusarium.</title>
        <authorList>
            <person name="Kim H.S."/>
            <person name="Lohmar J.M."/>
            <person name="Busman M."/>
            <person name="Brown D.W."/>
            <person name="Naumann T.A."/>
            <person name="Divon H.H."/>
            <person name="Lysoe E."/>
            <person name="Uhlig S."/>
            <person name="Proctor R.H."/>
        </authorList>
    </citation>
    <scope>NUCLEOTIDE SEQUENCE</scope>
    <source>
        <strain evidence="2">NRRL 22465</strain>
    </source>
</reference>
<dbReference type="OrthoDB" id="1862401at2759"/>
<dbReference type="Gene3D" id="3.30.559.10">
    <property type="entry name" value="Chloramphenicol acetyltransferase-like domain"/>
    <property type="match status" value="2"/>
</dbReference>
<evidence type="ECO:0000256" key="1">
    <source>
        <dbReference type="ARBA" id="ARBA00022679"/>
    </source>
</evidence>
<name>A0A8H4XMM4_9HYPO</name>
<proteinExistence type="predicted"/>
<protein>
    <recommendedName>
        <fullName evidence="4">Trichothecene 3-O-acetyltransferase</fullName>
    </recommendedName>
</protein>
<evidence type="ECO:0008006" key="4">
    <source>
        <dbReference type="Google" id="ProtNLM"/>
    </source>
</evidence>
<reference evidence="2" key="2">
    <citation type="submission" date="2020-05" db="EMBL/GenBank/DDBJ databases">
        <authorList>
            <person name="Kim H.-S."/>
            <person name="Proctor R.H."/>
            <person name="Brown D.W."/>
        </authorList>
    </citation>
    <scope>NUCLEOTIDE SEQUENCE</scope>
    <source>
        <strain evidence="2">NRRL 22465</strain>
    </source>
</reference>
<evidence type="ECO:0000313" key="3">
    <source>
        <dbReference type="Proteomes" id="UP000635477"/>
    </source>
</evidence>
<dbReference type="GO" id="GO:0016747">
    <property type="term" value="F:acyltransferase activity, transferring groups other than amino-acyl groups"/>
    <property type="evidence" value="ECO:0007669"/>
    <property type="project" value="TreeGrafter"/>
</dbReference>
<keyword evidence="3" id="KW-1185">Reference proteome</keyword>
<keyword evidence="1" id="KW-0808">Transferase</keyword>
<dbReference type="InterPro" id="IPR050317">
    <property type="entry name" value="Plant_Fungal_Acyltransferase"/>
</dbReference>
<dbReference type="Pfam" id="PF02458">
    <property type="entry name" value="Transferase"/>
    <property type="match status" value="1"/>
</dbReference>
<accession>A0A8H4XMM4</accession>
<sequence length="502" mass="54936">MAGIQSEVVVPDQPQVIATKDVSTEHVTELPDLAPPLLPTERIGPLGWIRTLLHFELPDAYNSKELTSILKRGYTGLKERTPIAGCEAVPAASGSQDGLLQLRHYGDEIEHDFIVKDLRDQDFPSFSELQRRGFPTSALDPDVVCQRGLGGEWPRAGDRLNTTMMQLNFINGGLLVNMLFLHAYVDCTTAYKFTEILAEEVRKAQGLAIANPVQIPWQDRAKLMESSGLNPGKSEDHAEYMELPFTPEGAPPKLASPIHHGHVFYFSPEKIQALKVAASPCNAKLFSSSEAYPTYISTNDALTALIWRCTMSAQHKNSEGEAKPSGPSMLGVALDARRRAGQSIHKHTLGNILGFAPAIMDIDSILEEDDVSLADLALCVRGAVNKSQDIYLDNLTALVERLDNVSRLVPTMFLDMPGNHALLSSWREFPFYDLQWGPALGGQIKAVRPPAVGITHSMHLVLPDRSEAGPGIEVFVGTENSAMGGLLCDPLWNQYARGPESV</sequence>
<dbReference type="EMBL" id="JABEYC010000203">
    <property type="protein sequence ID" value="KAF4980834.1"/>
    <property type="molecule type" value="Genomic_DNA"/>
</dbReference>
<gene>
    <name evidence="2" type="ORF">FZEAL_3250</name>
</gene>
<evidence type="ECO:0000313" key="2">
    <source>
        <dbReference type="EMBL" id="KAF4980834.1"/>
    </source>
</evidence>
<dbReference type="PANTHER" id="PTHR31642">
    <property type="entry name" value="TRICHOTHECENE 3-O-ACETYLTRANSFERASE"/>
    <property type="match status" value="1"/>
</dbReference>
<dbReference type="InterPro" id="IPR023213">
    <property type="entry name" value="CAT-like_dom_sf"/>
</dbReference>